<gene>
    <name evidence="2" type="ORF">NAEGRDRAFT_63179</name>
</gene>
<sequence length="542" mass="64073">MSKQSVTIQLIDISEFDSNNHYFSLLKRKFTNQQKGKILWLKRRDDIPPEMKGFLPIEFAKEVSIATRFLHDNLPTYKCSKTLLDLHAQLAKEVGFETNIFEYIIANEQVIRNMIILRGREFLKNIPMKCADIDRIADSGKLEFTRNDVHLFNLLLDSQGSQSFLYLDDDLKKDVKILRKIFERYKFCCLDHFNEEFRTNRDIVKEAMVYQPLLYRYIDEKLKFDREIVKLALERDGSILKFVPPKTKFHSDIELASIAIRNNHLAFEFVSPKVKDRLESNYQISLDLYQLKYWNTKEKVLEIWENSQFKLEKEIALAGIKQNCEIYFQLPQDLQQDSNIILKYIVSSGKILNDSLNDWIVLELAKNHDTSLFMLLPDKYRNDFHYNEILIKRNARFLRFLTTEMKNNYLLVMQAVKNDGSTLEYASEELRNDLEICKQAIYNNGAAFKHVGPLQEHNYDLLLLSFISNNQNSVQNLKQAEYDPEIIKLVYQFDPTVTGKKNSKFTKEEWIEFTIRKGYCITFSEELFNARLDFEYFGAKIY</sequence>
<proteinExistence type="predicted"/>
<evidence type="ECO:0000259" key="1">
    <source>
        <dbReference type="Pfam" id="PF13475"/>
    </source>
</evidence>
<organism evidence="3">
    <name type="scientific">Naegleria gruberi</name>
    <name type="common">Amoeba</name>
    <dbReference type="NCBI Taxonomy" id="5762"/>
    <lineage>
        <taxon>Eukaryota</taxon>
        <taxon>Discoba</taxon>
        <taxon>Heterolobosea</taxon>
        <taxon>Tetramitia</taxon>
        <taxon>Eutetramitia</taxon>
        <taxon>Vahlkampfiidae</taxon>
        <taxon>Naegleria</taxon>
    </lineage>
</organism>
<dbReference type="InterPro" id="IPR025197">
    <property type="entry name" value="DUF4116"/>
</dbReference>
<feature type="domain" description="DUF4116" evidence="1">
    <location>
        <begin position="200"/>
        <end position="246"/>
    </location>
</feature>
<dbReference type="KEGG" id="ngr:NAEGRDRAFT_63179"/>
<accession>D2V303</accession>
<evidence type="ECO:0000313" key="2">
    <source>
        <dbReference type="EMBL" id="EFC48543.1"/>
    </source>
</evidence>
<dbReference type="InParanoid" id="D2V303"/>
<keyword evidence="3" id="KW-1185">Reference proteome</keyword>
<dbReference type="VEuPathDB" id="AmoebaDB:NAEGRDRAFT_63179"/>
<dbReference type="EMBL" id="GG738850">
    <property type="protein sequence ID" value="EFC48543.1"/>
    <property type="molecule type" value="Genomic_DNA"/>
</dbReference>
<name>D2V303_NAEGR</name>
<feature type="domain" description="DUF4116" evidence="1">
    <location>
        <begin position="411"/>
        <end position="452"/>
    </location>
</feature>
<dbReference type="GeneID" id="8852415"/>
<protein>
    <submittedName>
        <fullName evidence="2">Predicted protein</fullName>
    </submittedName>
</protein>
<dbReference type="RefSeq" id="XP_002681287.1">
    <property type="nucleotide sequence ID" value="XM_002681241.1"/>
</dbReference>
<dbReference type="Proteomes" id="UP000006671">
    <property type="component" value="Unassembled WGS sequence"/>
</dbReference>
<dbReference type="Pfam" id="PF13475">
    <property type="entry name" value="DUF4116"/>
    <property type="match status" value="2"/>
</dbReference>
<evidence type="ECO:0000313" key="3">
    <source>
        <dbReference type="Proteomes" id="UP000006671"/>
    </source>
</evidence>
<dbReference type="AlphaFoldDB" id="D2V303"/>
<reference evidence="2 3" key="1">
    <citation type="journal article" date="2010" name="Cell">
        <title>The genome of Naegleria gruberi illuminates early eukaryotic versatility.</title>
        <authorList>
            <person name="Fritz-Laylin L.K."/>
            <person name="Prochnik S.E."/>
            <person name="Ginger M.L."/>
            <person name="Dacks J.B."/>
            <person name="Carpenter M.L."/>
            <person name="Field M.C."/>
            <person name="Kuo A."/>
            <person name="Paredez A."/>
            <person name="Chapman J."/>
            <person name="Pham J."/>
            <person name="Shu S."/>
            <person name="Neupane R."/>
            <person name="Cipriano M."/>
            <person name="Mancuso J."/>
            <person name="Tu H."/>
            <person name="Salamov A."/>
            <person name="Lindquist E."/>
            <person name="Shapiro H."/>
            <person name="Lucas S."/>
            <person name="Grigoriev I.V."/>
            <person name="Cande W.Z."/>
            <person name="Fulton C."/>
            <person name="Rokhsar D.S."/>
            <person name="Dawson S.C."/>
        </authorList>
    </citation>
    <scope>NUCLEOTIDE SEQUENCE [LARGE SCALE GENOMIC DNA]</scope>
    <source>
        <strain evidence="2 3">NEG-M</strain>
    </source>
</reference>